<organism evidence="2 3">
    <name type="scientific">Kaistella carnis</name>
    <dbReference type="NCBI Taxonomy" id="1241979"/>
    <lineage>
        <taxon>Bacteria</taxon>
        <taxon>Pseudomonadati</taxon>
        <taxon>Bacteroidota</taxon>
        <taxon>Flavobacteriia</taxon>
        <taxon>Flavobacteriales</taxon>
        <taxon>Weeksellaceae</taxon>
        <taxon>Chryseobacterium group</taxon>
        <taxon>Kaistella</taxon>
    </lineage>
</organism>
<protein>
    <submittedName>
        <fullName evidence="2">Uncharacterized protein</fullName>
    </submittedName>
</protein>
<dbReference type="Proteomes" id="UP000270185">
    <property type="component" value="Chromosome"/>
</dbReference>
<reference evidence="3" key="1">
    <citation type="submission" date="2018-11" db="EMBL/GenBank/DDBJ databases">
        <title>Proposal to divide the Flavobacteriaceae and reorganize its genera based on Amino Acid Identity values calculated from whole genome sequences.</title>
        <authorList>
            <person name="Nicholson A.C."/>
            <person name="Gulvik C.A."/>
            <person name="Whitney A.M."/>
            <person name="Humrighouse B.W."/>
            <person name="Bell M."/>
            <person name="Holmes B."/>
            <person name="Steigerwalt A.G."/>
            <person name="Villarma A."/>
            <person name="Sheth M."/>
            <person name="Batra D."/>
            <person name="Pryor J."/>
            <person name="Bernardet J.-F."/>
            <person name="Hugo C."/>
            <person name="Kampfer P."/>
            <person name="Newman J.D."/>
            <person name="McQuiston J.R."/>
        </authorList>
    </citation>
    <scope>NUCLEOTIDE SEQUENCE [LARGE SCALE GENOMIC DNA]</scope>
    <source>
        <strain evidence="3">G0081</strain>
    </source>
</reference>
<sequence>MALKVKTQDVLEVFNEKLDSVREKFDLNEKILSTIDLKLIEIKNTSIKVEFDSLKEETKKNSELFKNNRTELDQILQKHASEIKFFAKKQEKLQLYFYGALLVLFLLSATFLAFAMNEYHDRKDAEQRLKFYIKEASRRNLFLKEKKMTLEYENWLEIEQKKIDNRK</sequence>
<gene>
    <name evidence="2" type="ORF">EIB73_12445</name>
</gene>
<dbReference type="EMBL" id="CP034159">
    <property type="protein sequence ID" value="AZI33945.1"/>
    <property type="molecule type" value="Genomic_DNA"/>
</dbReference>
<keyword evidence="1" id="KW-1133">Transmembrane helix</keyword>
<evidence type="ECO:0000256" key="1">
    <source>
        <dbReference type="SAM" id="Phobius"/>
    </source>
</evidence>
<dbReference type="OrthoDB" id="1258692at2"/>
<evidence type="ECO:0000313" key="2">
    <source>
        <dbReference type="EMBL" id="AZI33945.1"/>
    </source>
</evidence>
<evidence type="ECO:0000313" key="3">
    <source>
        <dbReference type="Proteomes" id="UP000270185"/>
    </source>
</evidence>
<proteinExistence type="predicted"/>
<dbReference type="RefSeq" id="WP_125025581.1">
    <property type="nucleotide sequence ID" value="NZ_CP034159.1"/>
</dbReference>
<accession>A0A3G8XKA5</accession>
<feature type="transmembrane region" description="Helical" evidence="1">
    <location>
        <begin position="95"/>
        <end position="116"/>
    </location>
</feature>
<dbReference type="KEGG" id="ccas:EIB73_12445"/>
<dbReference type="AlphaFoldDB" id="A0A3G8XKA5"/>
<keyword evidence="1" id="KW-0812">Transmembrane</keyword>
<name>A0A3G8XKA5_9FLAO</name>
<keyword evidence="3" id="KW-1185">Reference proteome</keyword>
<keyword evidence="1" id="KW-0472">Membrane</keyword>